<dbReference type="SUPFAM" id="SSF46785">
    <property type="entry name" value="Winged helix' DNA-binding domain"/>
    <property type="match status" value="1"/>
</dbReference>
<organism evidence="2 3">
    <name type="scientific">Adlercreutzia shanghongiae</name>
    <dbReference type="NCBI Taxonomy" id="3111773"/>
    <lineage>
        <taxon>Bacteria</taxon>
        <taxon>Bacillati</taxon>
        <taxon>Actinomycetota</taxon>
        <taxon>Coriobacteriia</taxon>
        <taxon>Eggerthellales</taxon>
        <taxon>Eggerthellaceae</taxon>
        <taxon>Adlercreutzia</taxon>
    </lineage>
</organism>
<protein>
    <submittedName>
        <fullName evidence="2">RNA-binding domain-containing protein</fullName>
    </submittedName>
</protein>
<gene>
    <name evidence="2" type="ORF">VJ920_00815</name>
</gene>
<reference evidence="2 3" key="1">
    <citation type="submission" date="2024-01" db="EMBL/GenBank/DDBJ databases">
        <title>novel species in genus Adlercreutzia.</title>
        <authorList>
            <person name="Liu X."/>
        </authorList>
    </citation>
    <scope>NUCLEOTIDE SEQUENCE [LARGE SCALE GENOMIC DNA]</scope>
    <source>
        <strain evidence="2 3">R22</strain>
    </source>
</reference>
<dbReference type="Pfam" id="PF04326">
    <property type="entry name" value="SLFN_AlbA_2"/>
    <property type="match status" value="1"/>
</dbReference>
<evidence type="ECO:0000313" key="2">
    <source>
        <dbReference type="EMBL" id="MEC4293848.1"/>
    </source>
</evidence>
<dbReference type="RefSeq" id="WP_326454151.1">
    <property type="nucleotide sequence ID" value="NZ_JAYMFH010000001.1"/>
</dbReference>
<dbReference type="Gene3D" id="3.30.565.60">
    <property type="match status" value="1"/>
</dbReference>
<dbReference type="InterPro" id="IPR036388">
    <property type="entry name" value="WH-like_DNA-bd_sf"/>
</dbReference>
<dbReference type="PANTHER" id="PTHR30595">
    <property type="entry name" value="GLPR-RELATED TRANSCRIPTIONAL REPRESSOR"/>
    <property type="match status" value="1"/>
</dbReference>
<dbReference type="PANTHER" id="PTHR30595:SF6">
    <property type="entry name" value="SCHLAFEN ALBA-2 DOMAIN-CONTAINING PROTEIN"/>
    <property type="match status" value="1"/>
</dbReference>
<dbReference type="InterPro" id="IPR038475">
    <property type="entry name" value="RecG_C_sf"/>
</dbReference>
<dbReference type="EMBL" id="JAYMFH010000001">
    <property type="protein sequence ID" value="MEC4293848.1"/>
    <property type="molecule type" value="Genomic_DNA"/>
</dbReference>
<dbReference type="Pfam" id="PF13749">
    <property type="entry name" value="HATPase_c_4"/>
    <property type="match status" value="1"/>
</dbReference>
<feature type="domain" description="Schlafen AlbA-2" evidence="1">
    <location>
        <begin position="3"/>
        <end position="119"/>
    </location>
</feature>
<evidence type="ECO:0000313" key="3">
    <source>
        <dbReference type="Proteomes" id="UP001343724"/>
    </source>
</evidence>
<evidence type="ECO:0000259" key="1">
    <source>
        <dbReference type="Pfam" id="PF04326"/>
    </source>
</evidence>
<dbReference type="Gene3D" id="1.10.10.10">
    <property type="entry name" value="Winged helix-like DNA-binding domain superfamily/Winged helix DNA-binding domain"/>
    <property type="match status" value="1"/>
</dbReference>
<dbReference type="InterPro" id="IPR036390">
    <property type="entry name" value="WH_DNA-bd_sf"/>
</dbReference>
<sequence length="440" mass="48714">MHEGMSVEFKSEWSEGVKKTMVAFANTEGGTIYLGVSDDGEPLGLEDPDGCIVKAMQAASNAIRPDITLCTRANIVEKDGCTLVEIKVQRGTSRPYYLAEKGVRPAGVFVRQGAMTAPASESAILAMIKESANDVFDAERSLEQDLTFEEAQRFFSEYEVAFGEQQMRSLGFIDEFGTFTNTGLLFSDQCPITVKGAVFEGDTKSVFKDRFEFSGSILRQLKETLEFLNRYNATHSEIGSDMRRVDRRDYPENAIREALLNMFVHRDYSVPAPALVSVFDHRVEFVNFGGLVAGMSADDLMMGVSLQRNPHIAAIFYRLKLIEAYGTGIPKILESYASANSQPAFDVASNSFKTTLPSLLPSPQEGIETVSEYAAAPLFGIQESRILDYLNENGSISRTETEALLRITRSPAGELLSRMERDGYLDKIGSGKNTRYTRAR</sequence>
<comment type="caution">
    <text evidence="2">The sequence shown here is derived from an EMBL/GenBank/DDBJ whole genome shotgun (WGS) entry which is preliminary data.</text>
</comment>
<dbReference type="Proteomes" id="UP001343724">
    <property type="component" value="Unassembled WGS sequence"/>
</dbReference>
<dbReference type="InterPro" id="IPR038461">
    <property type="entry name" value="Schlafen_AlbA_2_dom_sf"/>
</dbReference>
<keyword evidence="3" id="KW-1185">Reference proteome</keyword>
<dbReference type="InterPro" id="IPR007421">
    <property type="entry name" value="Schlafen_AlbA_2_dom"/>
</dbReference>
<accession>A0ABU6IVU6</accession>
<name>A0ABU6IVU6_9ACTN</name>
<dbReference type="Gene3D" id="3.30.950.30">
    <property type="entry name" value="Schlafen, AAA domain"/>
    <property type="match status" value="1"/>
</dbReference>
<proteinExistence type="predicted"/>